<comment type="caution">
    <text evidence="1">The sequence shown here is derived from an EMBL/GenBank/DDBJ whole genome shotgun (WGS) entry which is preliminary data.</text>
</comment>
<gene>
    <name evidence="1" type="ORF">DCK97_07800</name>
</gene>
<evidence type="ECO:0000313" key="1">
    <source>
        <dbReference type="EMBL" id="HAE47309.1"/>
    </source>
</evidence>
<feature type="non-terminal residue" evidence="1">
    <location>
        <position position="47"/>
    </location>
</feature>
<organism evidence="1 2">
    <name type="scientific">Tistrella mobilis</name>
    <dbReference type="NCBI Taxonomy" id="171437"/>
    <lineage>
        <taxon>Bacteria</taxon>
        <taxon>Pseudomonadati</taxon>
        <taxon>Pseudomonadota</taxon>
        <taxon>Alphaproteobacteria</taxon>
        <taxon>Geminicoccales</taxon>
        <taxon>Geminicoccaceae</taxon>
        <taxon>Tistrella</taxon>
    </lineage>
</organism>
<accession>A0A3B9IJA5</accession>
<feature type="non-terminal residue" evidence="1">
    <location>
        <position position="1"/>
    </location>
</feature>
<dbReference type="EMBL" id="DMAI01000123">
    <property type="protein sequence ID" value="HAE47309.1"/>
    <property type="molecule type" value="Genomic_DNA"/>
</dbReference>
<name>A0A3B9IJA5_9PROT</name>
<evidence type="ECO:0000313" key="2">
    <source>
        <dbReference type="Proteomes" id="UP000257706"/>
    </source>
</evidence>
<proteinExistence type="predicted"/>
<reference evidence="1 2" key="1">
    <citation type="journal article" date="2018" name="Nat. Biotechnol.">
        <title>A standardized bacterial taxonomy based on genome phylogeny substantially revises the tree of life.</title>
        <authorList>
            <person name="Parks D.H."/>
            <person name="Chuvochina M."/>
            <person name="Waite D.W."/>
            <person name="Rinke C."/>
            <person name="Skarshewski A."/>
            <person name="Chaumeil P.A."/>
            <person name="Hugenholtz P."/>
        </authorList>
    </citation>
    <scope>NUCLEOTIDE SEQUENCE [LARGE SCALE GENOMIC DNA]</scope>
    <source>
        <strain evidence="1">UBA8739</strain>
    </source>
</reference>
<dbReference type="AlphaFoldDB" id="A0A3B9IJA5"/>
<dbReference type="Proteomes" id="UP000257706">
    <property type="component" value="Unassembled WGS sequence"/>
</dbReference>
<protein>
    <submittedName>
        <fullName evidence="1">AEC family transporter</fullName>
    </submittedName>
</protein>
<sequence>GGILIMAGALVLIRRLLPVDGPGFSSVFQGALRYNTYVAFAATTAIA</sequence>